<keyword evidence="2" id="KW-1185">Reference proteome</keyword>
<gene>
    <name evidence="1" type="ORF">K340107D12_58810</name>
</gene>
<name>A0ABQ0C2Q5_9FIRM</name>
<comment type="caution">
    <text evidence="1">The sequence shown here is derived from an EMBL/GenBank/DDBJ whole genome shotgun (WGS) entry which is preliminary data.</text>
</comment>
<evidence type="ECO:0000313" key="2">
    <source>
        <dbReference type="Proteomes" id="UP001600941"/>
    </source>
</evidence>
<dbReference type="Proteomes" id="UP001600941">
    <property type="component" value="Unassembled WGS sequence"/>
</dbReference>
<evidence type="ECO:0000313" key="1">
    <source>
        <dbReference type="EMBL" id="GAA6503065.1"/>
    </source>
</evidence>
<sequence length="65" mass="7612">MSNNTLLSFPANEIEALAMLYVQQQDISGLSPEELLDIYQKAYDKIKTYHRETCQERHHLGWSIE</sequence>
<dbReference type="EMBL" id="BAABZQ010000001">
    <property type="protein sequence ID" value="GAA6503065.1"/>
    <property type="molecule type" value="Genomic_DNA"/>
</dbReference>
<organism evidence="1 2">
    <name type="scientific">Blautia parvula</name>
    <dbReference type="NCBI Taxonomy" id="2877527"/>
    <lineage>
        <taxon>Bacteria</taxon>
        <taxon>Bacillati</taxon>
        <taxon>Bacillota</taxon>
        <taxon>Clostridia</taxon>
        <taxon>Lachnospirales</taxon>
        <taxon>Lachnospiraceae</taxon>
        <taxon>Blautia</taxon>
    </lineage>
</organism>
<proteinExistence type="predicted"/>
<protein>
    <submittedName>
        <fullName evidence="1">Uncharacterized protein</fullName>
    </submittedName>
</protein>
<reference evidence="1 2" key="1">
    <citation type="submission" date="2024-04" db="EMBL/GenBank/DDBJ databases">
        <title>Defined microbial consortia suppress multidrug-resistant proinflammatory Enterobacteriaceae via ecological control.</title>
        <authorList>
            <person name="Furuichi M."/>
            <person name="Kawaguchi T."/>
            <person name="Pust M."/>
            <person name="Yasuma K."/>
            <person name="Plichta D."/>
            <person name="Hasegawa N."/>
            <person name="Ohya T."/>
            <person name="Bhattarai S."/>
            <person name="Sasajima S."/>
            <person name="Aoto Y."/>
            <person name="Tuganbaev T."/>
            <person name="Yaginuma M."/>
            <person name="Ueda M."/>
            <person name="Okahashi N."/>
            <person name="Amafuji K."/>
            <person name="Kiridooshi Y."/>
            <person name="Sugita K."/>
            <person name="Strazar M."/>
            <person name="Skelly A."/>
            <person name="Suda W."/>
            <person name="Hattori M."/>
            <person name="Nakamoto N."/>
            <person name="Caballero S."/>
            <person name="Norman J."/>
            <person name="Olle B."/>
            <person name="Tanoue T."/>
            <person name="Arita M."/>
            <person name="Bucci V."/>
            <person name="Atarashi K."/>
            <person name="Xavier R."/>
            <person name="Honda K."/>
        </authorList>
    </citation>
    <scope>NUCLEOTIDE SEQUENCE [LARGE SCALE GENOMIC DNA]</scope>
    <source>
        <strain evidence="2">k34-0107-D12</strain>
    </source>
</reference>
<accession>A0ABQ0C2Q5</accession>